<gene>
    <name evidence="1" type="ORF">EK417_09400</name>
</gene>
<dbReference type="EMBL" id="SDLV01000017">
    <property type="protein sequence ID" value="THV60589.1"/>
    <property type="molecule type" value="Genomic_DNA"/>
</dbReference>
<organism evidence="1 2">
    <name type="scientific">Chryseobacterium candidae</name>
    <dbReference type="NCBI Taxonomy" id="1978493"/>
    <lineage>
        <taxon>Bacteria</taxon>
        <taxon>Pseudomonadati</taxon>
        <taxon>Bacteroidota</taxon>
        <taxon>Flavobacteriia</taxon>
        <taxon>Flavobacteriales</taxon>
        <taxon>Weeksellaceae</taxon>
        <taxon>Chryseobacterium group</taxon>
        <taxon>Chryseobacterium</taxon>
    </lineage>
</organism>
<evidence type="ECO:0000313" key="2">
    <source>
        <dbReference type="Proteomes" id="UP000306038"/>
    </source>
</evidence>
<dbReference type="InterPro" id="IPR009899">
    <property type="entry name" value="ArdA"/>
</dbReference>
<dbReference type="Proteomes" id="UP000306038">
    <property type="component" value="Unassembled WGS sequence"/>
</dbReference>
<dbReference type="InterPro" id="IPR041895">
    <property type="entry name" value="ArdA_dom1"/>
</dbReference>
<comment type="caution">
    <text evidence="1">The sequence shown here is derived from an EMBL/GenBank/DDBJ whole genome shotgun (WGS) entry which is preliminary data.</text>
</comment>
<reference evidence="1 2" key="1">
    <citation type="submission" date="2019-01" db="EMBL/GenBank/DDBJ databases">
        <authorList>
            <person name="B I."/>
            <person name="Ch S."/>
            <person name="Ch V.R."/>
        </authorList>
    </citation>
    <scope>NUCLEOTIDE SEQUENCE [LARGE SCALE GENOMIC DNA]</scope>
    <source>
        <strain evidence="1 2">JC507</strain>
    </source>
</reference>
<dbReference type="Pfam" id="PF07275">
    <property type="entry name" value="ArdA"/>
    <property type="match status" value="1"/>
</dbReference>
<dbReference type="Gene3D" id="3.10.20.480">
    <property type="entry name" value="Antirestriction protein ArdA, domain 1"/>
    <property type="match status" value="1"/>
</dbReference>
<proteinExistence type="predicted"/>
<accession>A0ABY2R8I4</accession>
<dbReference type="RefSeq" id="WP_136522031.1">
    <property type="nucleotide sequence ID" value="NZ_SDLV01000017.1"/>
</dbReference>
<sequence>MANLQNCLQNCSIYVATYRKYNEGSIFGEWLTLSDYSDYNELYEAMKELHRDEEDPEYMFQDYEFPNFFITQGYISECHISNEIYEIAEKINNSALDFEIIEAYIDCRGSYFQDIEDFLHEVSDSYYGEYNSDENFAQEILEQEGSIPENLPTYIYIDWASTAKHIMYDYSESNGYYFRN</sequence>
<evidence type="ECO:0000313" key="1">
    <source>
        <dbReference type="EMBL" id="THV60589.1"/>
    </source>
</evidence>
<protein>
    <submittedName>
        <fullName evidence="1">Antirestriction protein ArdA</fullName>
    </submittedName>
</protein>
<name>A0ABY2R8I4_9FLAO</name>
<keyword evidence="2" id="KW-1185">Reference proteome</keyword>